<dbReference type="Proteomes" id="UP000299102">
    <property type="component" value="Unassembled WGS sequence"/>
</dbReference>
<organism evidence="1 2">
    <name type="scientific">Eumeta variegata</name>
    <name type="common">Bagworm moth</name>
    <name type="synonym">Eumeta japonica</name>
    <dbReference type="NCBI Taxonomy" id="151549"/>
    <lineage>
        <taxon>Eukaryota</taxon>
        <taxon>Metazoa</taxon>
        <taxon>Ecdysozoa</taxon>
        <taxon>Arthropoda</taxon>
        <taxon>Hexapoda</taxon>
        <taxon>Insecta</taxon>
        <taxon>Pterygota</taxon>
        <taxon>Neoptera</taxon>
        <taxon>Endopterygota</taxon>
        <taxon>Lepidoptera</taxon>
        <taxon>Glossata</taxon>
        <taxon>Ditrysia</taxon>
        <taxon>Tineoidea</taxon>
        <taxon>Psychidae</taxon>
        <taxon>Oiketicinae</taxon>
        <taxon>Eumeta</taxon>
    </lineage>
</organism>
<proteinExistence type="predicted"/>
<evidence type="ECO:0000313" key="2">
    <source>
        <dbReference type="Proteomes" id="UP000299102"/>
    </source>
</evidence>
<protein>
    <submittedName>
        <fullName evidence="1">Uncharacterized protein</fullName>
    </submittedName>
</protein>
<dbReference type="EMBL" id="BGZK01001201">
    <property type="protein sequence ID" value="GBP74272.1"/>
    <property type="molecule type" value="Genomic_DNA"/>
</dbReference>
<keyword evidence="2" id="KW-1185">Reference proteome</keyword>
<comment type="caution">
    <text evidence="1">The sequence shown here is derived from an EMBL/GenBank/DDBJ whole genome shotgun (WGS) entry which is preliminary data.</text>
</comment>
<dbReference type="AlphaFoldDB" id="A0A4C1YHI2"/>
<sequence>MSTLTREQREAVTVTPQESSVRCGRLGYEPTLLRGNYVGAVAIATLGEILAADLVSSAPQRERVDHALEQIPPGS</sequence>
<reference evidence="1 2" key="1">
    <citation type="journal article" date="2019" name="Commun. Biol.">
        <title>The bagworm genome reveals a unique fibroin gene that provides high tensile strength.</title>
        <authorList>
            <person name="Kono N."/>
            <person name="Nakamura H."/>
            <person name="Ohtoshi R."/>
            <person name="Tomita M."/>
            <person name="Numata K."/>
            <person name="Arakawa K."/>
        </authorList>
    </citation>
    <scope>NUCLEOTIDE SEQUENCE [LARGE SCALE GENOMIC DNA]</scope>
</reference>
<evidence type="ECO:0000313" key="1">
    <source>
        <dbReference type="EMBL" id="GBP74272.1"/>
    </source>
</evidence>
<name>A0A4C1YHI2_EUMVA</name>
<accession>A0A4C1YHI2</accession>
<gene>
    <name evidence="1" type="ORF">EVAR_58550_1</name>
</gene>